<gene>
    <name evidence="1" type="ORF">FRY74_07790</name>
</gene>
<dbReference type="OrthoDB" id="1495773at2"/>
<keyword evidence="2" id="KW-1185">Reference proteome</keyword>
<keyword evidence="1" id="KW-0131">Cell cycle</keyword>
<protein>
    <submittedName>
        <fullName evidence="1">Cell division protein ZapA</fullName>
    </submittedName>
</protein>
<dbReference type="RefSeq" id="WP_147100235.1">
    <property type="nucleotide sequence ID" value="NZ_VOOS01000003.1"/>
</dbReference>
<sequence>MGELSIKIKIANRVYPLTIDAKEEEGIRKAAEQINHSISEFERLYAVKDKQDLLAMVALKIASRNSELEDKGILANANIEEDLMEIEQLFDLNL</sequence>
<dbReference type="EMBL" id="VOOS01000003">
    <property type="protein sequence ID" value="TXB65314.1"/>
    <property type="molecule type" value="Genomic_DNA"/>
</dbReference>
<keyword evidence="1" id="KW-0132">Cell division</keyword>
<dbReference type="SUPFAM" id="SSF102829">
    <property type="entry name" value="Cell division protein ZapA-like"/>
    <property type="match status" value="1"/>
</dbReference>
<name>A0A5C6RTM0_9FLAO</name>
<dbReference type="InterPro" id="IPR036192">
    <property type="entry name" value="Cell_div_ZapA-like_sf"/>
</dbReference>
<dbReference type="GO" id="GO:0051301">
    <property type="term" value="P:cell division"/>
    <property type="evidence" value="ECO:0007669"/>
    <property type="project" value="UniProtKB-KW"/>
</dbReference>
<proteinExistence type="predicted"/>
<organism evidence="1 2">
    <name type="scientific">Vicingus serpentipes</name>
    <dbReference type="NCBI Taxonomy" id="1926625"/>
    <lineage>
        <taxon>Bacteria</taxon>
        <taxon>Pseudomonadati</taxon>
        <taxon>Bacteroidota</taxon>
        <taxon>Flavobacteriia</taxon>
        <taxon>Flavobacteriales</taxon>
        <taxon>Vicingaceae</taxon>
        <taxon>Vicingus</taxon>
    </lineage>
</organism>
<dbReference type="InterPro" id="IPR007838">
    <property type="entry name" value="Cell_div_ZapA-like"/>
</dbReference>
<comment type="caution">
    <text evidence="1">The sequence shown here is derived from an EMBL/GenBank/DDBJ whole genome shotgun (WGS) entry which is preliminary data.</text>
</comment>
<reference evidence="1 2" key="1">
    <citation type="submission" date="2019-08" db="EMBL/GenBank/DDBJ databases">
        <title>Genome of Vicingus serpentipes NCIMB 15042.</title>
        <authorList>
            <person name="Bowman J.P."/>
        </authorList>
    </citation>
    <scope>NUCLEOTIDE SEQUENCE [LARGE SCALE GENOMIC DNA]</scope>
    <source>
        <strain evidence="1 2">NCIMB 15042</strain>
    </source>
</reference>
<dbReference type="AlphaFoldDB" id="A0A5C6RTM0"/>
<evidence type="ECO:0000313" key="1">
    <source>
        <dbReference type="EMBL" id="TXB65314.1"/>
    </source>
</evidence>
<evidence type="ECO:0000313" key="2">
    <source>
        <dbReference type="Proteomes" id="UP000321721"/>
    </source>
</evidence>
<dbReference type="Pfam" id="PF05164">
    <property type="entry name" value="ZapA"/>
    <property type="match status" value="1"/>
</dbReference>
<dbReference type="Proteomes" id="UP000321721">
    <property type="component" value="Unassembled WGS sequence"/>
</dbReference>
<accession>A0A5C6RTM0</accession>